<dbReference type="AlphaFoldDB" id="A0AA41V7M3"/>
<organism evidence="1 2">
    <name type="scientific">Papaver nudicaule</name>
    <name type="common">Iceland poppy</name>
    <dbReference type="NCBI Taxonomy" id="74823"/>
    <lineage>
        <taxon>Eukaryota</taxon>
        <taxon>Viridiplantae</taxon>
        <taxon>Streptophyta</taxon>
        <taxon>Embryophyta</taxon>
        <taxon>Tracheophyta</taxon>
        <taxon>Spermatophyta</taxon>
        <taxon>Magnoliopsida</taxon>
        <taxon>Ranunculales</taxon>
        <taxon>Papaveraceae</taxon>
        <taxon>Papaveroideae</taxon>
        <taxon>Papaver</taxon>
    </lineage>
</organism>
<protein>
    <submittedName>
        <fullName evidence="1">Uncharacterized protein</fullName>
    </submittedName>
</protein>
<proteinExistence type="predicted"/>
<evidence type="ECO:0000313" key="2">
    <source>
        <dbReference type="Proteomes" id="UP001177140"/>
    </source>
</evidence>
<name>A0AA41V7M3_PAPNU</name>
<reference evidence="1" key="1">
    <citation type="submission" date="2022-03" db="EMBL/GenBank/DDBJ databases">
        <title>A functionally conserved STORR gene fusion in Papaver species that diverged 16.8 million years ago.</title>
        <authorList>
            <person name="Catania T."/>
        </authorList>
    </citation>
    <scope>NUCLEOTIDE SEQUENCE</scope>
    <source>
        <strain evidence="1">S-191538</strain>
    </source>
</reference>
<dbReference type="PANTHER" id="PTHR31973:SF187">
    <property type="entry name" value="MUTATOR TRANSPOSASE MUDRA PROTEIN"/>
    <property type="match status" value="1"/>
</dbReference>
<evidence type="ECO:0000313" key="1">
    <source>
        <dbReference type="EMBL" id="MCL7033786.1"/>
    </source>
</evidence>
<gene>
    <name evidence="1" type="ORF">MKW94_001516</name>
</gene>
<dbReference type="Proteomes" id="UP001177140">
    <property type="component" value="Unassembled WGS sequence"/>
</dbReference>
<keyword evidence="2" id="KW-1185">Reference proteome</keyword>
<feature type="non-terminal residue" evidence="1">
    <location>
        <position position="140"/>
    </location>
</feature>
<dbReference type="EMBL" id="JAJJMA010138515">
    <property type="protein sequence ID" value="MCL7033786.1"/>
    <property type="molecule type" value="Genomic_DNA"/>
</dbReference>
<accession>A0AA41V7M3</accession>
<sequence>MNVSIRNPKAVSGSSIAHQSTTKWVFRMMLDKFKAHPNYKPKNFQAEIKREHKVEISYMTAWHARHLCIERVMGNFEESYSFLPEFCSQLLKKNPGSVATVKWDDKGKFVHCCIAYKVCIDGWVNGGRPLLGLDGTHLWG</sequence>
<comment type="caution">
    <text evidence="1">The sequence shown here is derived from an EMBL/GenBank/DDBJ whole genome shotgun (WGS) entry which is preliminary data.</text>
</comment>
<dbReference type="PANTHER" id="PTHR31973">
    <property type="entry name" value="POLYPROTEIN, PUTATIVE-RELATED"/>
    <property type="match status" value="1"/>
</dbReference>